<gene>
    <name evidence="1" type="ordered locus">Alfi_0941</name>
</gene>
<dbReference type="PATRIC" id="fig|679935.3.peg.871"/>
<evidence type="ECO:0000313" key="1">
    <source>
        <dbReference type="EMBL" id="AFL77304.1"/>
    </source>
</evidence>
<dbReference type="Proteomes" id="UP000006052">
    <property type="component" value="Chromosome"/>
</dbReference>
<dbReference type="KEGG" id="afd:Alfi_0941"/>
<reference evidence="2" key="1">
    <citation type="journal article" date="2013" name="Stand. Genomic Sci.">
        <title>Complete genome sequence of the bile-resistant pigment-producing anaerobe Alistipes finegoldii type strain (AHN2437(T)).</title>
        <authorList>
            <person name="Mavromatis K."/>
            <person name="Stackebrandt E."/>
            <person name="Munk C."/>
            <person name="Lapidus A."/>
            <person name="Nolan M."/>
            <person name="Lucas S."/>
            <person name="Hammon N."/>
            <person name="Deshpande S."/>
            <person name="Cheng J.F."/>
            <person name="Tapia R."/>
            <person name="Goodwin L.A."/>
            <person name="Pitluck S."/>
            <person name="Liolios K."/>
            <person name="Pagani I."/>
            <person name="Ivanova N."/>
            <person name="Mikhailova N."/>
            <person name="Huntemann M."/>
            <person name="Pati A."/>
            <person name="Chen A."/>
            <person name="Palaniappan K."/>
            <person name="Land M."/>
            <person name="Hauser L."/>
            <person name="Rohde M."/>
            <person name="Gronow S."/>
            <person name="Goker M."/>
            <person name="Detter J.C."/>
            <person name="Bristow J."/>
            <person name="Eisen J.A."/>
            <person name="Markowitz V."/>
            <person name="Hugenholtz P."/>
            <person name="Kyrpides N.C."/>
            <person name="Klenk H.P."/>
            <person name="Woyke T."/>
        </authorList>
    </citation>
    <scope>NUCLEOTIDE SEQUENCE</scope>
    <source>
        <strain evidence="2">DSM 17242 / JCM 16770 / AHN 2437 / CCUG 46020 / CIP 107999</strain>
    </source>
</reference>
<evidence type="ECO:0000313" key="2">
    <source>
        <dbReference type="Proteomes" id="UP000006052"/>
    </source>
</evidence>
<protein>
    <submittedName>
        <fullName evidence="1">Uncharacterized protein</fullName>
    </submittedName>
</protein>
<dbReference type="HOGENOM" id="CLU_2630262_0_0_10"/>
<sequence>MADSERDSAPKLLKVNFNDDVGIMGGVGFNIRKFFFDFRLSGYARSHVWNTFVSDGVSQRVRIPRNLVYGGSVGFFF</sequence>
<dbReference type="STRING" id="679935.Alfi_0941"/>
<dbReference type="AlphaFoldDB" id="I3YJY6"/>
<proteinExistence type="predicted"/>
<name>I3YJY6_ALIFI</name>
<dbReference type="EMBL" id="CP003274">
    <property type="protein sequence ID" value="AFL77304.1"/>
    <property type="molecule type" value="Genomic_DNA"/>
</dbReference>
<accession>I3YJY6</accession>
<organism evidence="1 2">
    <name type="scientific">Alistipes finegoldii (strain DSM 17242 / JCM 16770 / CCUG 46020 / CIP 107999 / KCTC 15236 / AHN 2437)</name>
    <dbReference type="NCBI Taxonomy" id="679935"/>
    <lineage>
        <taxon>Bacteria</taxon>
        <taxon>Pseudomonadati</taxon>
        <taxon>Bacteroidota</taxon>
        <taxon>Bacteroidia</taxon>
        <taxon>Bacteroidales</taxon>
        <taxon>Rikenellaceae</taxon>
        <taxon>Alistipes</taxon>
    </lineage>
</organism>